<evidence type="ECO:0000313" key="3">
    <source>
        <dbReference type="Proteomes" id="UP000319257"/>
    </source>
</evidence>
<dbReference type="Proteomes" id="UP000319257">
    <property type="component" value="Unassembled WGS sequence"/>
</dbReference>
<dbReference type="InterPro" id="IPR002562">
    <property type="entry name" value="3'-5'_exonuclease_dom"/>
</dbReference>
<dbReference type="GO" id="GO:0006139">
    <property type="term" value="P:nucleobase-containing compound metabolic process"/>
    <property type="evidence" value="ECO:0007669"/>
    <property type="project" value="InterPro"/>
</dbReference>
<dbReference type="GeneID" id="41968658"/>
<dbReference type="PANTHER" id="PTHR43040:SF1">
    <property type="entry name" value="RIBONUCLEASE D"/>
    <property type="match status" value="1"/>
</dbReference>
<dbReference type="RefSeq" id="XP_030991725.1">
    <property type="nucleotide sequence ID" value="XM_031134957.1"/>
</dbReference>
<dbReference type="GO" id="GO:0003676">
    <property type="term" value="F:nucleic acid binding"/>
    <property type="evidence" value="ECO:0007669"/>
    <property type="project" value="InterPro"/>
</dbReference>
<dbReference type="EMBL" id="SKBQ01000005">
    <property type="protein sequence ID" value="TPX10014.1"/>
    <property type="molecule type" value="Genomic_DNA"/>
</dbReference>
<dbReference type="InterPro" id="IPR036397">
    <property type="entry name" value="RNaseH_sf"/>
</dbReference>
<dbReference type="Gene3D" id="3.30.420.10">
    <property type="entry name" value="Ribonuclease H-like superfamily/Ribonuclease H"/>
    <property type="match status" value="1"/>
</dbReference>
<dbReference type="Pfam" id="PF01612">
    <property type="entry name" value="DNA_pol_A_exo1"/>
    <property type="match status" value="1"/>
</dbReference>
<dbReference type="GO" id="GO:0008408">
    <property type="term" value="F:3'-5' exonuclease activity"/>
    <property type="evidence" value="ECO:0007669"/>
    <property type="project" value="InterPro"/>
</dbReference>
<reference evidence="2 3" key="1">
    <citation type="submission" date="2019-06" db="EMBL/GenBank/DDBJ databases">
        <title>Draft genome sequence of the filamentous fungus Phialemoniopsis curvata isolated from diesel fuel.</title>
        <authorList>
            <person name="Varaljay V.A."/>
            <person name="Lyon W.J."/>
            <person name="Crouch A.L."/>
            <person name="Drake C.E."/>
            <person name="Hollomon J.M."/>
            <person name="Nadeau L.J."/>
            <person name="Nunn H.S."/>
            <person name="Stevenson B.S."/>
            <person name="Bojanowski C.L."/>
            <person name="Crookes-Goodson W.J."/>
        </authorList>
    </citation>
    <scope>NUCLEOTIDE SEQUENCE [LARGE SCALE GENOMIC DNA]</scope>
    <source>
        <strain evidence="2 3">D216</strain>
    </source>
</reference>
<dbReference type="SUPFAM" id="SSF53098">
    <property type="entry name" value="Ribonuclease H-like"/>
    <property type="match status" value="1"/>
</dbReference>
<evidence type="ECO:0000259" key="1">
    <source>
        <dbReference type="SMART" id="SM00474"/>
    </source>
</evidence>
<dbReference type="SMART" id="SM00474">
    <property type="entry name" value="35EXOc"/>
    <property type="match status" value="1"/>
</dbReference>
<comment type="caution">
    <text evidence="2">The sequence shown here is derived from an EMBL/GenBank/DDBJ whole genome shotgun (WGS) entry which is preliminary data.</text>
</comment>
<sequence length="273" mass="31387">MDQDARTVQDLEVITRELAKTKLDSLSSTDLIDTPKSVSTLVDVLYSQPTAPPSIFIDLEGVLLSRHGSISILQIFIQPENRTYLVDIYTLRDKAFLTPGACDNTLKDLLETDTIPKVFFDVRNDSDAMFSHFQVRLAGIQDLQLMELATRRFNRKFVNGLSKCIENDCPMTPDERSHWKEVKERGVKMFAPEKGGSYEVFNKRPLPRDIWIYCVQDVQFLPRLWSHYNARMSKTWRSRVAEASRERVITSQAPTYNGKGRQKALAPQGWAYY</sequence>
<organism evidence="2 3">
    <name type="scientific">Thyridium curvatum</name>
    <dbReference type="NCBI Taxonomy" id="1093900"/>
    <lineage>
        <taxon>Eukaryota</taxon>
        <taxon>Fungi</taxon>
        <taxon>Dikarya</taxon>
        <taxon>Ascomycota</taxon>
        <taxon>Pezizomycotina</taxon>
        <taxon>Sordariomycetes</taxon>
        <taxon>Sordariomycetidae</taxon>
        <taxon>Thyridiales</taxon>
        <taxon>Thyridiaceae</taxon>
        <taxon>Thyridium</taxon>
    </lineage>
</organism>
<dbReference type="OrthoDB" id="26838at2759"/>
<dbReference type="PANTHER" id="PTHR43040">
    <property type="entry name" value="RIBONUCLEASE D"/>
    <property type="match status" value="1"/>
</dbReference>
<gene>
    <name evidence="2" type="ORF">E0L32_001211</name>
</gene>
<feature type="domain" description="3'-5' exonuclease" evidence="1">
    <location>
        <begin position="29"/>
        <end position="233"/>
    </location>
</feature>
<protein>
    <recommendedName>
        <fullName evidence="1">3'-5' exonuclease domain-containing protein</fullName>
    </recommendedName>
</protein>
<accession>A0A507AU46</accession>
<dbReference type="AlphaFoldDB" id="A0A507AU46"/>
<keyword evidence="3" id="KW-1185">Reference proteome</keyword>
<dbReference type="InterPro" id="IPR012337">
    <property type="entry name" value="RNaseH-like_sf"/>
</dbReference>
<proteinExistence type="predicted"/>
<dbReference type="STRING" id="1093900.A0A507AU46"/>
<name>A0A507AU46_9PEZI</name>
<evidence type="ECO:0000313" key="2">
    <source>
        <dbReference type="EMBL" id="TPX10014.1"/>
    </source>
</evidence>
<dbReference type="InParanoid" id="A0A507AU46"/>